<name>J0F792_HELPX</name>
<gene>
    <name evidence="1" type="ORF">HPHPP15_1267</name>
</gene>
<proteinExistence type="predicted"/>
<evidence type="ECO:0000313" key="1">
    <source>
        <dbReference type="EMBL" id="EJC07929.1"/>
    </source>
</evidence>
<protein>
    <submittedName>
        <fullName evidence="1">Uncharacterized protein</fullName>
    </submittedName>
</protein>
<organism evidence="1 2">
    <name type="scientific">Helicobacter pylori Hp P-15</name>
    <dbReference type="NCBI Taxonomy" id="992080"/>
    <lineage>
        <taxon>Bacteria</taxon>
        <taxon>Pseudomonadati</taxon>
        <taxon>Campylobacterota</taxon>
        <taxon>Epsilonproteobacteria</taxon>
        <taxon>Campylobacterales</taxon>
        <taxon>Helicobacteraceae</taxon>
        <taxon>Helicobacter</taxon>
    </lineage>
</organism>
<comment type="caution">
    <text evidence="1">The sequence shown here is derived from an EMBL/GenBank/DDBJ whole genome shotgun (WGS) entry which is preliminary data.</text>
</comment>
<dbReference type="PATRIC" id="fig|992080.3.peg.1241"/>
<dbReference type="Proteomes" id="UP000005838">
    <property type="component" value="Unassembled WGS sequence"/>
</dbReference>
<dbReference type="AlphaFoldDB" id="J0F792"/>
<reference evidence="1 2" key="1">
    <citation type="journal article" date="2013" name="Pathog. Dis.">
        <title>Genome sequences of 65 Helicobacter pylori strains isolated from asymptomatic individuals and patients with gastric cancer, peptic ulcer disease, or gastritis.</title>
        <authorList>
            <person name="Blanchard T.G."/>
            <person name="Czinn S.J."/>
            <person name="Correa P."/>
            <person name="Nakazawa T."/>
            <person name="Keelan M."/>
            <person name="Morningstar L."/>
            <person name="Santana-Cruz I."/>
            <person name="Maroo A."/>
            <person name="McCracken C."/>
            <person name="Shefchek K."/>
            <person name="Daugherty S."/>
            <person name="Song Y."/>
            <person name="Fraser C.M."/>
            <person name="Fricke W.F."/>
        </authorList>
    </citation>
    <scope>NUCLEOTIDE SEQUENCE [LARGE SCALE GENOMIC DNA]</scope>
    <source>
        <strain evidence="1 2">Hp P-15</strain>
    </source>
</reference>
<accession>J0F792</accession>
<evidence type="ECO:0000313" key="2">
    <source>
        <dbReference type="Proteomes" id="UP000005838"/>
    </source>
</evidence>
<dbReference type="EMBL" id="AKPP01000003">
    <property type="protein sequence ID" value="EJC07929.1"/>
    <property type="molecule type" value="Genomic_DNA"/>
</dbReference>
<sequence length="41" mass="4733">MPLICYNTPMHLHLAQGSAQSYAFIRYDRANALEIKLCKIH</sequence>